<dbReference type="OrthoDB" id="1434384at2759"/>
<dbReference type="AlphaFoldDB" id="A0A7J8WDI7"/>
<feature type="non-terminal residue" evidence="1">
    <location>
        <position position="1"/>
    </location>
</feature>
<evidence type="ECO:0000313" key="2">
    <source>
        <dbReference type="Proteomes" id="UP000593573"/>
    </source>
</evidence>
<evidence type="ECO:0000313" key="1">
    <source>
        <dbReference type="EMBL" id="MBA0672993.1"/>
    </source>
</evidence>
<reference evidence="1 2" key="1">
    <citation type="journal article" date="2019" name="Genome Biol. Evol.">
        <title>Insights into the evolution of the New World diploid cottons (Gossypium, subgenus Houzingenia) based on genome sequencing.</title>
        <authorList>
            <person name="Grover C.E."/>
            <person name="Arick M.A. 2nd"/>
            <person name="Thrash A."/>
            <person name="Conover J.L."/>
            <person name="Sanders W.S."/>
            <person name="Peterson D.G."/>
            <person name="Frelichowski J.E."/>
            <person name="Scheffler J.A."/>
            <person name="Scheffler B.E."/>
            <person name="Wendel J.F."/>
        </authorList>
    </citation>
    <scope>NUCLEOTIDE SEQUENCE [LARGE SCALE GENOMIC DNA]</scope>
    <source>
        <strain evidence="1">57</strain>
        <tissue evidence="1">Leaf</tissue>
    </source>
</reference>
<accession>A0A7J8WDI7</accession>
<dbReference type="Proteomes" id="UP000593573">
    <property type="component" value="Unassembled WGS sequence"/>
</dbReference>
<dbReference type="EMBL" id="JABFAB010246326">
    <property type="protein sequence ID" value="MBA0672993.1"/>
    <property type="molecule type" value="Genomic_DNA"/>
</dbReference>
<sequence length="200" mass="22767">LWLPVDESVVTESIQSANWGAVCGDILGANSEMIYGGRIEMAWIRKNFVGIVEDSTKLEVRRVGDIIPRDVSGNATRKNQNWWLPFTTTIMGLVLVSIFTSSSELPVYIPTRNKVSLVVYATVKMHKTDKVLLQFEFGQSIIVAPQDLDDLRPINLRRLNKNWPTFHSQHINMWNNQYDFLPTCGPIIIPKLTCNSEYMP</sequence>
<proteinExistence type="predicted"/>
<organism evidence="1 2">
    <name type="scientific">Gossypium klotzschianum</name>
    <dbReference type="NCBI Taxonomy" id="34286"/>
    <lineage>
        <taxon>Eukaryota</taxon>
        <taxon>Viridiplantae</taxon>
        <taxon>Streptophyta</taxon>
        <taxon>Embryophyta</taxon>
        <taxon>Tracheophyta</taxon>
        <taxon>Spermatophyta</taxon>
        <taxon>Magnoliopsida</taxon>
        <taxon>eudicotyledons</taxon>
        <taxon>Gunneridae</taxon>
        <taxon>Pentapetalae</taxon>
        <taxon>rosids</taxon>
        <taxon>malvids</taxon>
        <taxon>Malvales</taxon>
        <taxon>Malvaceae</taxon>
        <taxon>Malvoideae</taxon>
        <taxon>Gossypium</taxon>
    </lineage>
</organism>
<comment type="caution">
    <text evidence="1">The sequence shown here is derived from an EMBL/GenBank/DDBJ whole genome shotgun (WGS) entry which is preliminary data.</text>
</comment>
<protein>
    <submittedName>
        <fullName evidence="1">Uncharacterized protein</fullName>
    </submittedName>
</protein>
<keyword evidence="2" id="KW-1185">Reference proteome</keyword>
<gene>
    <name evidence="1" type="ORF">Goklo_024857</name>
</gene>
<name>A0A7J8WDI7_9ROSI</name>